<name>A0ABU4WBQ1_9FUSO</name>
<keyword evidence="2 6" id="KW-0963">Cytoplasm</keyword>
<evidence type="ECO:0000256" key="6">
    <source>
        <dbReference type="HAMAP-Rule" id="MF_00337"/>
    </source>
</evidence>
<dbReference type="PANTHER" id="PTHR34137:SF1">
    <property type="entry name" value="EXODEOXYRIBONUCLEASE 7 SMALL SUBUNIT"/>
    <property type="match status" value="1"/>
</dbReference>
<dbReference type="HAMAP" id="MF_00337">
    <property type="entry name" value="Exonuc_7_S"/>
    <property type="match status" value="1"/>
</dbReference>
<evidence type="ECO:0000256" key="2">
    <source>
        <dbReference type="ARBA" id="ARBA00022490"/>
    </source>
</evidence>
<comment type="subunit">
    <text evidence="6">Heterooligomer composed of large and small subunits.</text>
</comment>
<comment type="catalytic activity">
    <reaction evidence="6">
        <text>Exonucleolytic cleavage in either 5'- to 3'- or 3'- to 5'-direction to yield nucleoside 5'-phosphates.</text>
        <dbReference type="EC" id="3.1.11.6"/>
    </reaction>
</comment>
<evidence type="ECO:0000313" key="8">
    <source>
        <dbReference type="Proteomes" id="UP001279681"/>
    </source>
</evidence>
<comment type="similarity">
    <text evidence="1 6">Belongs to the XseB family.</text>
</comment>
<keyword evidence="3 6" id="KW-0540">Nuclease</keyword>
<dbReference type="Gene3D" id="1.10.287.1040">
    <property type="entry name" value="Exonuclease VII, small subunit"/>
    <property type="match status" value="1"/>
</dbReference>
<organism evidence="7 8">
    <name type="scientific">Candidatus Cetobacterium colombiensis</name>
    <dbReference type="NCBI Taxonomy" id="3073100"/>
    <lineage>
        <taxon>Bacteria</taxon>
        <taxon>Fusobacteriati</taxon>
        <taxon>Fusobacteriota</taxon>
        <taxon>Fusobacteriia</taxon>
        <taxon>Fusobacteriales</taxon>
        <taxon>Fusobacteriaceae</taxon>
        <taxon>Cetobacterium</taxon>
    </lineage>
</organism>
<comment type="subcellular location">
    <subcellularLocation>
        <location evidence="6">Cytoplasm</location>
    </subcellularLocation>
</comment>
<dbReference type="RefSeq" id="WP_320314327.1">
    <property type="nucleotide sequence ID" value="NZ_JAVIKH010000017.1"/>
</dbReference>
<protein>
    <recommendedName>
        <fullName evidence="6">Exodeoxyribonuclease 7 small subunit</fullName>
        <ecNumber evidence="6">3.1.11.6</ecNumber>
    </recommendedName>
    <alternativeName>
        <fullName evidence="6">Exodeoxyribonuclease VII small subunit</fullName>
        <shortName evidence="6">Exonuclease VII small subunit</shortName>
    </alternativeName>
</protein>
<evidence type="ECO:0000256" key="4">
    <source>
        <dbReference type="ARBA" id="ARBA00022801"/>
    </source>
</evidence>
<reference evidence="8" key="1">
    <citation type="submission" date="2023-07" db="EMBL/GenBank/DDBJ databases">
        <authorList>
            <person name="Colorado M.A."/>
            <person name="Villamil L.M."/>
            <person name="Melo J.F."/>
            <person name="Rodriguez J.A."/>
            <person name="Ruiz R.Y."/>
        </authorList>
    </citation>
    <scope>NUCLEOTIDE SEQUENCE [LARGE SCALE GENOMIC DNA]</scope>
    <source>
        <strain evidence="8">C33</strain>
    </source>
</reference>
<dbReference type="PIRSF" id="PIRSF006488">
    <property type="entry name" value="Exonuc_VII_S"/>
    <property type="match status" value="1"/>
</dbReference>
<keyword evidence="4 6" id="KW-0378">Hydrolase</keyword>
<dbReference type="InterPro" id="IPR037004">
    <property type="entry name" value="Exonuc_VII_ssu_sf"/>
</dbReference>
<evidence type="ECO:0000313" key="7">
    <source>
        <dbReference type="EMBL" id="MDX8336973.1"/>
    </source>
</evidence>
<evidence type="ECO:0000256" key="1">
    <source>
        <dbReference type="ARBA" id="ARBA00009998"/>
    </source>
</evidence>
<dbReference type="EC" id="3.1.11.6" evidence="6"/>
<evidence type="ECO:0000256" key="5">
    <source>
        <dbReference type="ARBA" id="ARBA00022839"/>
    </source>
</evidence>
<dbReference type="SUPFAM" id="SSF116842">
    <property type="entry name" value="XseB-like"/>
    <property type="match status" value="1"/>
</dbReference>
<dbReference type="EMBL" id="JAVIKH010000017">
    <property type="protein sequence ID" value="MDX8336973.1"/>
    <property type="molecule type" value="Genomic_DNA"/>
</dbReference>
<comment type="function">
    <text evidence="6">Bidirectionally degrades single-stranded DNA into large acid-insoluble oligonucleotides, which are then degraded further into small acid-soluble oligonucleotides.</text>
</comment>
<dbReference type="PANTHER" id="PTHR34137">
    <property type="entry name" value="EXODEOXYRIBONUCLEASE 7 SMALL SUBUNIT"/>
    <property type="match status" value="1"/>
</dbReference>
<dbReference type="GO" id="GO:0008855">
    <property type="term" value="F:exodeoxyribonuclease VII activity"/>
    <property type="evidence" value="ECO:0007669"/>
    <property type="project" value="UniProtKB-EC"/>
</dbReference>
<evidence type="ECO:0000256" key="3">
    <source>
        <dbReference type="ARBA" id="ARBA00022722"/>
    </source>
</evidence>
<dbReference type="NCBIfam" id="TIGR01280">
    <property type="entry name" value="xseB"/>
    <property type="match status" value="1"/>
</dbReference>
<gene>
    <name evidence="6 7" type="primary">xseB</name>
    <name evidence="7" type="ORF">RFV38_10775</name>
</gene>
<sequence>MKKDSFEYNINEIDIIIDKLDKGELSLDESIKEYEKAMKLLKKSSDILNKAEGKIIKVTSEDEKIHLEVDIDA</sequence>
<dbReference type="InterPro" id="IPR003761">
    <property type="entry name" value="Exonuc_VII_S"/>
</dbReference>
<dbReference type="Proteomes" id="UP001279681">
    <property type="component" value="Unassembled WGS sequence"/>
</dbReference>
<dbReference type="Pfam" id="PF02609">
    <property type="entry name" value="Exonuc_VII_S"/>
    <property type="match status" value="1"/>
</dbReference>
<keyword evidence="8" id="KW-1185">Reference proteome</keyword>
<proteinExistence type="inferred from homology"/>
<accession>A0ABU4WBQ1</accession>
<comment type="caution">
    <text evidence="7">The sequence shown here is derived from an EMBL/GenBank/DDBJ whole genome shotgun (WGS) entry which is preliminary data.</text>
</comment>
<keyword evidence="5 6" id="KW-0269">Exonuclease</keyword>